<keyword evidence="1 4" id="KW-0489">Methyltransferase</keyword>
<dbReference type="PANTHER" id="PTHR11061:SF49">
    <property type="entry name" value="23S RRNA (URACIL(1939)-C(5))-METHYLTRANSFERASE RLMD"/>
    <property type="match status" value="1"/>
</dbReference>
<evidence type="ECO:0000256" key="2">
    <source>
        <dbReference type="ARBA" id="ARBA00022679"/>
    </source>
</evidence>
<dbReference type="OrthoDB" id="9804590at2"/>
<dbReference type="EMBL" id="QHHQ01000005">
    <property type="protein sequence ID" value="RAH99541.1"/>
    <property type="molecule type" value="Genomic_DNA"/>
</dbReference>
<evidence type="ECO:0000256" key="1">
    <source>
        <dbReference type="ARBA" id="ARBA00022603"/>
    </source>
</evidence>
<dbReference type="RefSeq" id="WP_111349844.1">
    <property type="nucleotide sequence ID" value="NZ_QHHQ01000005.1"/>
</dbReference>
<dbReference type="GO" id="GO:0070475">
    <property type="term" value="P:rRNA base methylation"/>
    <property type="evidence" value="ECO:0007669"/>
    <property type="project" value="TreeGrafter"/>
</dbReference>
<dbReference type="Gene3D" id="2.40.50.1070">
    <property type="match status" value="1"/>
</dbReference>
<proteinExistence type="inferred from homology"/>
<reference evidence="6 7" key="1">
    <citation type="submission" date="2018-05" db="EMBL/GenBank/DDBJ databases">
        <title>Acuticoccus sediminis sp. nov., isolated from deep-sea sediment of Indian Ocean.</title>
        <authorList>
            <person name="Liu X."/>
            <person name="Lai Q."/>
            <person name="Du Y."/>
            <person name="Sun F."/>
            <person name="Zhang X."/>
            <person name="Wang S."/>
            <person name="Shao Z."/>
        </authorList>
    </citation>
    <scope>NUCLEOTIDE SEQUENCE [LARGE SCALE GENOMIC DNA]</scope>
    <source>
        <strain evidence="6 7">PTG4-2</strain>
    </source>
</reference>
<dbReference type="GO" id="GO:0070041">
    <property type="term" value="F:rRNA (uridine-C5-)-methyltransferase activity"/>
    <property type="evidence" value="ECO:0007669"/>
    <property type="project" value="TreeGrafter"/>
</dbReference>
<accession>A0A8B2NR99</accession>
<dbReference type="SUPFAM" id="SSF53335">
    <property type="entry name" value="S-adenosyl-L-methionine-dependent methyltransferases"/>
    <property type="match status" value="1"/>
</dbReference>
<dbReference type="InterPro" id="IPR010280">
    <property type="entry name" value="U5_MeTrfase_fam"/>
</dbReference>
<protein>
    <recommendedName>
        <fullName evidence="8">23S rRNA m(5)U-1939 methyltransferase</fullName>
    </recommendedName>
</protein>
<dbReference type="InterPro" id="IPR029063">
    <property type="entry name" value="SAM-dependent_MTases_sf"/>
</dbReference>
<feature type="binding site" evidence="4">
    <location>
        <position position="306"/>
    </location>
    <ligand>
        <name>S-adenosyl-L-methionine</name>
        <dbReference type="ChEBI" id="CHEBI:59789"/>
    </ligand>
</feature>
<name>A0A8B2NR99_9HYPH</name>
<evidence type="ECO:0008006" key="8">
    <source>
        <dbReference type="Google" id="ProtNLM"/>
    </source>
</evidence>
<evidence type="ECO:0000256" key="5">
    <source>
        <dbReference type="SAM" id="MobiDB-lite"/>
    </source>
</evidence>
<organism evidence="6 7">
    <name type="scientific">Acuticoccus sediminis</name>
    <dbReference type="NCBI Taxonomy" id="2184697"/>
    <lineage>
        <taxon>Bacteria</taxon>
        <taxon>Pseudomonadati</taxon>
        <taxon>Pseudomonadota</taxon>
        <taxon>Alphaproteobacteria</taxon>
        <taxon>Hyphomicrobiales</taxon>
        <taxon>Amorphaceae</taxon>
        <taxon>Acuticoccus</taxon>
    </lineage>
</organism>
<comment type="caution">
    <text evidence="6">The sequence shown here is derived from an EMBL/GenBank/DDBJ whole genome shotgun (WGS) entry which is preliminary data.</text>
</comment>
<feature type="binding site" evidence="4">
    <location>
        <position position="239"/>
    </location>
    <ligand>
        <name>S-adenosyl-L-methionine</name>
        <dbReference type="ChEBI" id="CHEBI:59789"/>
    </ligand>
</feature>
<evidence type="ECO:0000313" key="7">
    <source>
        <dbReference type="Proteomes" id="UP000249590"/>
    </source>
</evidence>
<feature type="active site" description="Nucleophile" evidence="4">
    <location>
        <position position="332"/>
    </location>
</feature>
<dbReference type="AlphaFoldDB" id="A0A8B2NR99"/>
<evidence type="ECO:0000256" key="4">
    <source>
        <dbReference type="PROSITE-ProRule" id="PRU01024"/>
    </source>
</evidence>
<dbReference type="Pfam" id="PF05958">
    <property type="entry name" value="tRNA_U5-meth_tr"/>
    <property type="match status" value="1"/>
</dbReference>
<feature type="binding site" evidence="4">
    <location>
        <position position="212"/>
    </location>
    <ligand>
        <name>S-adenosyl-L-methionine</name>
        <dbReference type="ChEBI" id="CHEBI:59789"/>
    </ligand>
</feature>
<dbReference type="Gene3D" id="3.40.50.150">
    <property type="entry name" value="Vaccinia Virus protein VP39"/>
    <property type="match status" value="1"/>
</dbReference>
<sequence length="376" mass="38786">MSAVPEAVDTAPGGAVPAAVGSCPLFGRCGGCSALDRPADDYAEAKRAAVVAVLAARGITVPVEPLRRLPFASRRRATFTAVADKAGVRVGYQAARSHEVVDVAACPALDPALAAALPEIRAIGKAAAEAGKARLTATLCSNGIDLAVTREAPKPPKGGKRRGKAPRRRPLMVDAPGILRVTVDGEIAIMREVPAVVFDGVSVPFPPAAFLQASRASETLMVDLVTAAVGDAATVADLFCGLGTFAVPLTRTAKVTAVEIDGPALDALEAGMAHTSGRRGLTAIRRNLMQHPLSPKELNVDAVVFDPPRAGAEAVATSLARSSVPRIVAVSCEPRTLARDLAILVEGGYTITQVVPVDQFVGTDHIEVVATLEGTR</sequence>
<gene>
    <name evidence="6" type="ORF">DLJ53_23830</name>
</gene>
<dbReference type="CDD" id="cd02440">
    <property type="entry name" value="AdoMet_MTases"/>
    <property type="match status" value="1"/>
</dbReference>
<feature type="compositionally biased region" description="Basic residues" evidence="5">
    <location>
        <begin position="157"/>
        <end position="169"/>
    </location>
</feature>
<dbReference type="PROSITE" id="PS51687">
    <property type="entry name" value="SAM_MT_RNA_M5U"/>
    <property type="match status" value="1"/>
</dbReference>
<feature type="binding site" evidence="4">
    <location>
        <position position="259"/>
    </location>
    <ligand>
        <name>S-adenosyl-L-methionine</name>
        <dbReference type="ChEBI" id="CHEBI:59789"/>
    </ligand>
</feature>
<keyword evidence="7" id="KW-1185">Reference proteome</keyword>
<keyword evidence="2 4" id="KW-0808">Transferase</keyword>
<comment type="similarity">
    <text evidence="4">Belongs to the class I-like SAM-binding methyltransferase superfamily. RNA M5U methyltransferase family.</text>
</comment>
<feature type="region of interest" description="Disordered" evidence="5">
    <location>
        <begin position="150"/>
        <end position="169"/>
    </location>
</feature>
<evidence type="ECO:0000256" key="3">
    <source>
        <dbReference type="ARBA" id="ARBA00022691"/>
    </source>
</evidence>
<evidence type="ECO:0000313" key="6">
    <source>
        <dbReference type="EMBL" id="RAH99541.1"/>
    </source>
</evidence>
<keyword evidence="3 4" id="KW-0949">S-adenosyl-L-methionine</keyword>
<dbReference type="PANTHER" id="PTHR11061">
    <property type="entry name" value="RNA M5U METHYLTRANSFERASE"/>
    <property type="match status" value="1"/>
</dbReference>
<dbReference type="Proteomes" id="UP000249590">
    <property type="component" value="Unassembled WGS sequence"/>
</dbReference>